<dbReference type="Pfam" id="PF01568">
    <property type="entry name" value="Molydop_binding"/>
    <property type="match status" value="1"/>
</dbReference>
<dbReference type="InterPro" id="IPR053557">
    <property type="entry name" value="Molybdopterin-Qrc_component"/>
</dbReference>
<dbReference type="SUPFAM" id="SSF50692">
    <property type="entry name" value="ADC-like"/>
    <property type="match status" value="1"/>
</dbReference>
<dbReference type="InterPro" id="IPR009010">
    <property type="entry name" value="Asp_de-COase-like_dom_sf"/>
</dbReference>
<dbReference type="AlphaFoldDB" id="A0A1H2GAE5"/>
<dbReference type="PANTHER" id="PTHR43742">
    <property type="entry name" value="TRIMETHYLAMINE-N-OXIDE REDUCTASE"/>
    <property type="match status" value="1"/>
</dbReference>
<dbReference type="InterPro" id="IPR006657">
    <property type="entry name" value="MoPterin_dinucl-bd_dom"/>
</dbReference>
<dbReference type="InterPro" id="IPR006656">
    <property type="entry name" value="Mopterin_OxRdtase"/>
</dbReference>
<dbReference type="Gene3D" id="3.30.2070.10">
    <property type="entry name" value="Formate dehydrogenase/DMSO reductase"/>
    <property type="match status" value="1"/>
</dbReference>
<evidence type="ECO:0000313" key="11">
    <source>
        <dbReference type="Proteomes" id="UP000199608"/>
    </source>
</evidence>
<name>A0A1H2GAE5_9BACT</name>
<keyword evidence="3" id="KW-0500">Molybdenum</keyword>
<comment type="similarity">
    <text evidence="1">Belongs to the prokaryotic molybdopterin-containing oxidoreductase family.</text>
</comment>
<dbReference type="Gene3D" id="2.40.40.20">
    <property type="match status" value="1"/>
</dbReference>
<evidence type="ECO:0000256" key="5">
    <source>
        <dbReference type="ARBA" id="ARBA00022729"/>
    </source>
</evidence>
<gene>
    <name evidence="10" type="ORF">SAMN04487931_10589</name>
</gene>
<evidence type="ECO:0000313" key="10">
    <source>
        <dbReference type="EMBL" id="SDU16499.1"/>
    </source>
</evidence>
<dbReference type="GO" id="GO:0051539">
    <property type="term" value="F:4 iron, 4 sulfur cluster binding"/>
    <property type="evidence" value="ECO:0007669"/>
    <property type="project" value="UniProtKB-KW"/>
</dbReference>
<evidence type="ECO:0000259" key="9">
    <source>
        <dbReference type="PROSITE" id="PS51669"/>
    </source>
</evidence>
<sequence length="711" mass="76110">MKVDRRSFLGLGLGAVAGIAVSPVGIKLTDDSSIWTQNWPWTPVPVDGEVKYESSVCSLCPGSCGINVRKIDDRPVKIEGLAEHPINAGGACLHGIAGLQYLYDPSRVKTPLKKNGDNFEEISWDDAIALVAEKLSAIRKSGSPEKLACIADKGQGSVCGLFKRLLKTFGSPNFYTMPSLESYLEMTAATVHGKGNTIGFDLENASFVLSFGAGIIEGWGSPVNCFKANASRKERHAKLYQIEPRLSNTAANADKWIPIKPGTESDLALGMCAVILKNNLFDSAAAANFKGGLNKLAALLQKDYTPAKTSEITGVKVSDIEKIATLFAKSKMPVAVFGKGRGNGSQSLKELVAVHTLNCLVGNINKKGGVFVQPQNEYLKFPNKLMDGVADTGVAKNRAGQDINQLFETITKSSKPAVEALFVYNANPCYELHDSKRIKQAFEKIPFVVSFSSFLDETAKQADIILPSHTFIERLEDVPSGGGLSKKVVGLTKPVSKPVFNTKNTGDTLILIAKALEGNIARSFDWESYEQCLESVTPGIWDALSEDGYAVLSEGVPTRLVSVNVSFIADNPAKVQAQGDYELTLIPIDNIRLISSGTAASPFAVKTVSDKVLKGMDSFVEINPLTARGLGLKDNGYATLTTPMGSARVMVNFNEGMMPGVIGMVKGLGHNFDNKYVSNKGINVNDLIGPVIESGSGLDAAFGIKAKISKA</sequence>
<dbReference type="GO" id="GO:0043546">
    <property type="term" value="F:molybdopterin cofactor binding"/>
    <property type="evidence" value="ECO:0007669"/>
    <property type="project" value="InterPro"/>
</dbReference>
<dbReference type="Pfam" id="PF04879">
    <property type="entry name" value="Molybdop_Fe4S4"/>
    <property type="match status" value="1"/>
</dbReference>
<protein>
    <submittedName>
        <fullName evidence="10">Anaerobic selenocysteine-containing dehydrogenase</fullName>
    </submittedName>
</protein>
<dbReference type="Gene3D" id="3.40.228.10">
    <property type="entry name" value="Dimethylsulfoxide Reductase, domain 2"/>
    <property type="match status" value="1"/>
</dbReference>
<keyword evidence="8" id="KW-0411">Iron-sulfur</keyword>
<keyword evidence="11" id="KW-1185">Reference proteome</keyword>
<evidence type="ECO:0000256" key="2">
    <source>
        <dbReference type="ARBA" id="ARBA00022485"/>
    </source>
</evidence>
<dbReference type="GO" id="GO:0016491">
    <property type="term" value="F:oxidoreductase activity"/>
    <property type="evidence" value="ECO:0007669"/>
    <property type="project" value="UniProtKB-KW"/>
</dbReference>
<evidence type="ECO:0000256" key="4">
    <source>
        <dbReference type="ARBA" id="ARBA00022723"/>
    </source>
</evidence>
<evidence type="ECO:0000256" key="3">
    <source>
        <dbReference type="ARBA" id="ARBA00022505"/>
    </source>
</evidence>
<dbReference type="PANTHER" id="PTHR43742:SF9">
    <property type="entry name" value="TETRATHIONATE REDUCTASE SUBUNIT A"/>
    <property type="match status" value="1"/>
</dbReference>
<dbReference type="PROSITE" id="PS51669">
    <property type="entry name" value="4FE4S_MOW_BIS_MGD"/>
    <property type="match status" value="1"/>
</dbReference>
<reference evidence="11" key="1">
    <citation type="submission" date="2016-10" db="EMBL/GenBank/DDBJ databases">
        <authorList>
            <person name="Varghese N."/>
            <person name="Submissions S."/>
        </authorList>
    </citation>
    <scope>NUCLEOTIDE SEQUENCE [LARGE SCALE GENOMIC DNA]</scope>
    <source>
        <strain evidence="11">DSM 3384</strain>
    </source>
</reference>
<accession>A0A1H2GAE5</accession>
<proteinExistence type="inferred from homology"/>
<dbReference type="InterPro" id="IPR050612">
    <property type="entry name" value="Prok_Mopterin_Oxidored"/>
</dbReference>
<evidence type="ECO:0000256" key="8">
    <source>
        <dbReference type="ARBA" id="ARBA00023014"/>
    </source>
</evidence>
<feature type="domain" description="4Fe-4S Mo/W bis-MGD-type" evidence="9">
    <location>
        <begin position="50"/>
        <end position="106"/>
    </location>
</feature>
<dbReference type="CDD" id="cd02775">
    <property type="entry name" value="MopB_CT"/>
    <property type="match status" value="1"/>
</dbReference>
<evidence type="ECO:0000256" key="1">
    <source>
        <dbReference type="ARBA" id="ARBA00010312"/>
    </source>
</evidence>
<dbReference type="InterPro" id="IPR006963">
    <property type="entry name" value="Mopterin_OxRdtase_4Fe-4S_dom"/>
</dbReference>
<dbReference type="SUPFAM" id="SSF53706">
    <property type="entry name" value="Formate dehydrogenase/DMSO reductase, domains 1-3"/>
    <property type="match status" value="1"/>
</dbReference>
<dbReference type="Pfam" id="PF00384">
    <property type="entry name" value="Molybdopterin"/>
    <property type="match status" value="1"/>
</dbReference>
<dbReference type="NCBIfam" id="NF041783">
    <property type="entry name" value="mnquin_red_QrcB"/>
    <property type="match status" value="1"/>
</dbReference>
<dbReference type="RefSeq" id="WP_092233242.1">
    <property type="nucleotide sequence ID" value="NZ_FNLL01000005.1"/>
</dbReference>
<dbReference type="SMART" id="SM00926">
    <property type="entry name" value="Molybdop_Fe4S4"/>
    <property type="match status" value="1"/>
</dbReference>
<keyword evidence="2" id="KW-0004">4Fe-4S</keyword>
<dbReference type="EMBL" id="FNLL01000005">
    <property type="protein sequence ID" value="SDU16499.1"/>
    <property type="molecule type" value="Genomic_DNA"/>
</dbReference>
<dbReference type="Proteomes" id="UP000199608">
    <property type="component" value="Unassembled WGS sequence"/>
</dbReference>
<keyword evidence="6" id="KW-0560">Oxidoreductase</keyword>
<dbReference type="Gene3D" id="2.20.25.90">
    <property type="entry name" value="ADC-like domains"/>
    <property type="match status" value="1"/>
</dbReference>
<keyword evidence="4" id="KW-0479">Metal-binding</keyword>
<keyword evidence="5" id="KW-0732">Signal</keyword>
<evidence type="ECO:0000256" key="7">
    <source>
        <dbReference type="ARBA" id="ARBA00023004"/>
    </source>
</evidence>
<dbReference type="Gene3D" id="3.40.50.740">
    <property type="match status" value="1"/>
</dbReference>
<evidence type="ECO:0000256" key="6">
    <source>
        <dbReference type="ARBA" id="ARBA00023002"/>
    </source>
</evidence>
<organism evidence="10 11">
    <name type="scientific">Desulfobacula phenolica</name>
    <dbReference type="NCBI Taxonomy" id="90732"/>
    <lineage>
        <taxon>Bacteria</taxon>
        <taxon>Pseudomonadati</taxon>
        <taxon>Thermodesulfobacteriota</taxon>
        <taxon>Desulfobacteria</taxon>
        <taxon>Desulfobacterales</taxon>
        <taxon>Desulfobacteraceae</taxon>
        <taxon>Desulfobacula</taxon>
    </lineage>
</organism>
<dbReference type="GO" id="GO:0046872">
    <property type="term" value="F:metal ion binding"/>
    <property type="evidence" value="ECO:0007669"/>
    <property type="project" value="UniProtKB-KW"/>
</dbReference>
<keyword evidence="7" id="KW-0408">Iron</keyword>